<dbReference type="Gene3D" id="3.10.129.10">
    <property type="entry name" value="Hotdog Thioesterase"/>
    <property type="match status" value="1"/>
</dbReference>
<dbReference type="GO" id="GO:0047617">
    <property type="term" value="F:fatty acyl-CoA hydrolase activity"/>
    <property type="evidence" value="ECO:0007669"/>
    <property type="project" value="TreeGrafter"/>
</dbReference>
<gene>
    <name evidence="1" type="ORF">IM532_05280</name>
</gene>
<dbReference type="AlphaFoldDB" id="A0A8J7KD28"/>
<sequence length="167" mass="19221">MNKIYTQKTIVRWSDLDANKHLANASYMNFTSFARIAFLRDYGITMQDLGNYGIGPAVLHEEFSFFREAHEGEEIYITVEVGGMSDDGMIFQFNQNLYRADGTHLCSSDLIGVWFSMKERKMSIPAVEMVDKIRKSFEGKEVKVLTKMDLMRLPKRAKNVDPSIFNI</sequence>
<dbReference type="Proteomes" id="UP000608754">
    <property type="component" value="Unassembled WGS sequence"/>
</dbReference>
<dbReference type="SUPFAM" id="SSF54637">
    <property type="entry name" value="Thioesterase/thiol ester dehydrase-isomerase"/>
    <property type="match status" value="1"/>
</dbReference>
<dbReference type="CDD" id="cd00586">
    <property type="entry name" value="4HBT"/>
    <property type="match status" value="1"/>
</dbReference>
<evidence type="ECO:0000313" key="1">
    <source>
        <dbReference type="EMBL" id="MBF0596866.1"/>
    </source>
</evidence>
<evidence type="ECO:0000313" key="2">
    <source>
        <dbReference type="Proteomes" id="UP000608754"/>
    </source>
</evidence>
<comment type="caution">
    <text evidence="1">The sequence shown here is derived from an EMBL/GenBank/DDBJ whole genome shotgun (WGS) entry which is preliminary data.</text>
</comment>
<dbReference type="RefSeq" id="WP_194182399.1">
    <property type="nucleotide sequence ID" value="NZ_JADGIK010000003.1"/>
</dbReference>
<accession>A0A8J7KD28</accession>
<dbReference type="PANTHER" id="PTHR31793">
    <property type="entry name" value="4-HYDROXYBENZOYL-COA THIOESTERASE FAMILY MEMBER"/>
    <property type="match status" value="1"/>
</dbReference>
<dbReference type="InterPro" id="IPR050563">
    <property type="entry name" value="4-hydroxybenzoyl-CoA_TE"/>
</dbReference>
<proteinExistence type="predicted"/>
<dbReference type="Pfam" id="PF13279">
    <property type="entry name" value="4HBT_2"/>
    <property type="match status" value="1"/>
</dbReference>
<protein>
    <submittedName>
        <fullName evidence="1">Acyl-CoA thioesterase</fullName>
    </submittedName>
</protein>
<reference evidence="1" key="1">
    <citation type="submission" date="2020-10" db="EMBL/GenBank/DDBJ databases">
        <authorList>
            <person name="Lu T."/>
            <person name="Wang Q."/>
            <person name="Han X."/>
        </authorList>
    </citation>
    <scope>NUCLEOTIDE SEQUENCE</scope>
    <source>
        <strain evidence="1">WQ 117</strain>
    </source>
</reference>
<dbReference type="InterPro" id="IPR029069">
    <property type="entry name" value="HotDog_dom_sf"/>
</dbReference>
<dbReference type="PANTHER" id="PTHR31793:SF24">
    <property type="entry name" value="LONG-CHAIN ACYL-COA THIOESTERASE FADM"/>
    <property type="match status" value="1"/>
</dbReference>
<name>A0A8J7KD28_9FLAO</name>
<organism evidence="1 2">
    <name type="scientific">Faecalibacter rhinopitheci</name>
    <dbReference type="NCBI Taxonomy" id="2779678"/>
    <lineage>
        <taxon>Bacteria</taxon>
        <taxon>Pseudomonadati</taxon>
        <taxon>Bacteroidota</taxon>
        <taxon>Flavobacteriia</taxon>
        <taxon>Flavobacteriales</taxon>
        <taxon>Weeksellaceae</taxon>
        <taxon>Faecalibacter</taxon>
    </lineage>
</organism>
<dbReference type="EMBL" id="JADGIK010000003">
    <property type="protein sequence ID" value="MBF0596866.1"/>
    <property type="molecule type" value="Genomic_DNA"/>
</dbReference>
<keyword evidence="2" id="KW-1185">Reference proteome</keyword>